<dbReference type="GO" id="GO:0003723">
    <property type="term" value="F:RNA binding"/>
    <property type="evidence" value="ECO:0007669"/>
    <property type="project" value="UniProtKB-UniRule"/>
</dbReference>
<organism evidence="5 6">
    <name type="scientific">Erysiphe neolycopersici</name>
    <dbReference type="NCBI Taxonomy" id="212602"/>
    <lineage>
        <taxon>Eukaryota</taxon>
        <taxon>Fungi</taxon>
        <taxon>Dikarya</taxon>
        <taxon>Ascomycota</taxon>
        <taxon>Pezizomycotina</taxon>
        <taxon>Leotiomycetes</taxon>
        <taxon>Erysiphales</taxon>
        <taxon>Erysiphaceae</taxon>
        <taxon>Erysiphe</taxon>
    </lineage>
</organism>
<reference evidence="5 6" key="1">
    <citation type="journal article" date="2018" name="BMC Genomics">
        <title>Comparative genome analyses reveal sequence features reflecting distinct modes of host-adaptation between dicot and monocot powdery mildew.</title>
        <authorList>
            <person name="Wu Y."/>
            <person name="Ma X."/>
            <person name="Pan Z."/>
            <person name="Kale S.D."/>
            <person name="Song Y."/>
            <person name="King H."/>
            <person name="Zhang Q."/>
            <person name="Presley C."/>
            <person name="Deng X."/>
            <person name="Wei C.I."/>
            <person name="Xiao S."/>
        </authorList>
    </citation>
    <scope>NUCLEOTIDE SEQUENCE [LARGE SCALE GENOMIC DNA]</scope>
    <source>
        <strain evidence="5">UMSG2</strain>
    </source>
</reference>
<evidence type="ECO:0000259" key="4">
    <source>
        <dbReference type="PROSITE" id="PS50102"/>
    </source>
</evidence>
<protein>
    <submittedName>
        <fullName evidence="5">Nucleolar protein 13</fullName>
    </submittedName>
</protein>
<dbReference type="OrthoDB" id="1875751at2759"/>
<dbReference type="AlphaFoldDB" id="A0A420HFC9"/>
<gene>
    <name evidence="5" type="ORF">OnM2_083033</name>
</gene>
<evidence type="ECO:0000313" key="5">
    <source>
        <dbReference type="EMBL" id="RKF56162.1"/>
    </source>
</evidence>
<dbReference type="InterPro" id="IPR035979">
    <property type="entry name" value="RBD_domain_sf"/>
</dbReference>
<dbReference type="SUPFAM" id="SSF54928">
    <property type="entry name" value="RNA-binding domain, RBD"/>
    <property type="match status" value="1"/>
</dbReference>
<dbReference type="InterPro" id="IPR012677">
    <property type="entry name" value="Nucleotide-bd_a/b_plait_sf"/>
</dbReference>
<dbReference type="EMBL" id="MCFK01008361">
    <property type="protein sequence ID" value="RKF56162.1"/>
    <property type="molecule type" value="Genomic_DNA"/>
</dbReference>
<dbReference type="PANTHER" id="PTHR23236:SF95">
    <property type="entry name" value="NUCLEOLAR PROTEIN 13"/>
    <property type="match status" value="1"/>
</dbReference>
<feature type="compositionally biased region" description="Low complexity" evidence="3">
    <location>
        <begin position="35"/>
        <end position="46"/>
    </location>
</feature>
<evidence type="ECO:0000256" key="2">
    <source>
        <dbReference type="PROSITE-ProRule" id="PRU00176"/>
    </source>
</evidence>
<feature type="compositionally biased region" description="Basic and acidic residues" evidence="3">
    <location>
        <begin position="47"/>
        <end position="63"/>
    </location>
</feature>
<feature type="compositionally biased region" description="Basic residues" evidence="3">
    <location>
        <begin position="23"/>
        <end position="34"/>
    </location>
</feature>
<dbReference type="SMART" id="SM00360">
    <property type="entry name" value="RRM"/>
    <property type="match status" value="2"/>
</dbReference>
<comment type="caution">
    <text evidence="5">The sequence shown here is derived from an EMBL/GenBank/DDBJ whole genome shotgun (WGS) entry which is preliminary data.</text>
</comment>
<evidence type="ECO:0000313" key="6">
    <source>
        <dbReference type="Proteomes" id="UP000286134"/>
    </source>
</evidence>
<feature type="compositionally biased region" description="Polar residues" evidence="3">
    <location>
        <begin position="64"/>
        <end position="74"/>
    </location>
</feature>
<dbReference type="GO" id="GO:0005730">
    <property type="term" value="C:nucleolus"/>
    <property type="evidence" value="ECO:0007669"/>
    <property type="project" value="TreeGrafter"/>
</dbReference>
<dbReference type="Pfam" id="PF00076">
    <property type="entry name" value="RRM_1"/>
    <property type="match status" value="1"/>
</dbReference>
<feature type="domain" description="RRM" evidence="4">
    <location>
        <begin position="258"/>
        <end position="373"/>
    </location>
</feature>
<dbReference type="STRING" id="212602.A0A420HFC9"/>
<proteinExistence type="predicted"/>
<evidence type="ECO:0000256" key="1">
    <source>
        <dbReference type="ARBA" id="ARBA00022884"/>
    </source>
</evidence>
<accession>A0A420HFC9</accession>
<dbReference type="Gene3D" id="3.30.70.330">
    <property type="match status" value="2"/>
</dbReference>
<dbReference type="PROSITE" id="PS50102">
    <property type="entry name" value="RRM"/>
    <property type="match status" value="2"/>
</dbReference>
<keyword evidence="1 2" id="KW-0694">RNA-binding</keyword>
<feature type="domain" description="RRM" evidence="4">
    <location>
        <begin position="142"/>
        <end position="250"/>
    </location>
</feature>
<name>A0A420HFC9_9PEZI</name>
<dbReference type="Proteomes" id="UP000286134">
    <property type="component" value="Unassembled WGS sequence"/>
</dbReference>
<sequence length="436" mass="49073">MPEVENPIIVAKKKSRTLTSGSKTKKEKSIKRKSTPTSNSSSSSDVKSWKEDRDSETEHHPSSSKETTNPVNDISESRPSKKRKIIPDEIEVDITAPEPPSKKELRLLKKNKSLPSTKIGVDLAGHNNIKTKELNPKKGSDHGIWIGNLQYQISTDDIHKFLVDNSEISDEMITRIHLPEMQVIKSTQNAVTKDEKKAYNKGFAYVDFSCVEAVGLAVALSEKLLHGRRLLIKDKKSFEGRPKKVKTESEKNDEPQTKRIFLGNLSFDTTEEDLKEHFKKCGTIKSLKIATFEDSGKCKGFAWIVFEEFQAARDAVRGFIIISDTVDASNSESMSEEDHSKSSSFKQGAKGIQRKVWVNRIKGRRLRVEFAEDAQLRYKKRYGKDGTKNLGDTAKVTQGSIVGDLVKPLKKVEYRQEYAPRLTGGIIESKGKKITF</sequence>
<feature type="region of interest" description="Disordered" evidence="3">
    <location>
        <begin position="1"/>
        <end position="105"/>
    </location>
</feature>
<dbReference type="InterPro" id="IPR000504">
    <property type="entry name" value="RRM_dom"/>
</dbReference>
<evidence type="ECO:0000256" key="3">
    <source>
        <dbReference type="SAM" id="MobiDB-lite"/>
    </source>
</evidence>
<dbReference type="PANTHER" id="PTHR23236">
    <property type="entry name" value="EUKARYOTIC TRANSLATION INITIATION FACTOR 4B/4H"/>
    <property type="match status" value="1"/>
</dbReference>
<keyword evidence="6" id="KW-1185">Reference proteome</keyword>